<comment type="caution">
    <text evidence="2">The sequence shown here is derived from an EMBL/GenBank/DDBJ whole genome shotgun (WGS) entry which is preliminary data.</text>
</comment>
<feature type="compositionally biased region" description="Basic and acidic residues" evidence="1">
    <location>
        <begin position="96"/>
        <end position="105"/>
    </location>
</feature>
<organism evidence="2 3">
    <name type="scientific">Coprinellus micaceus</name>
    <name type="common">Glistening ink-cap mushroom</name>
    <name type="synonym">Coprinus micaceus</name>
    <dbReference type="NCBI Taxonomy" id="71717"/>
    <lineage>
        <taxon>Eukaryota</taxon>
        <taxon>Fungi</taxon>
        <taxon>Dikarya</taxon>
        <taxon>Basidiomycota</taxon>
        <taxon>Agaricomycotina</taxon>
        <taxon>Agaricomycetes</taxon>
        <taxon>Agaricomycetidae</taxon>
        <taxon>Agaricales</taxon>
        <taxon>Agaricineae</taxon>
        <taxon>Psathyrellaceae</taxon>
        <taxon>Coprinellus</taxon>
    </lineage>
</organism>
<sequence length="137" mass="16186">MYMYVQRTKQNRTSTTKTKPKHRTRKQNANPNPNPNIQRTPQMQSKPESNLRHPIERTKSRTKAKRDIEDDWRTKLRRILYWGVRRNETKRRRTHDRRDQSERIGTHSSTRGDGVGLNGVDASPDMSGGDRLEGHRQ</sequence>
<name>A0A4Y7RNJ9_COPMI</name>
<proteinExistence type="predicted"/>
<evidence type="ECO:0000256" key="1">
    <source>
        <dbReference type="SAM" id="MobiDB-lite"/>
    </source>
</evidence>
<feature type="compositionally biased region" description="Basic and acidic residues" evidence="1">
    <location>
        <begin position="49"/>
        <end position="70"/>
    </location>
</feature>
<accession>A0A4Y7RNJ9</accession>
<gene>
    <name evidence="2" type="ORF">FA13DRAFT_1033523</name>
</gene>
<evidence type="ECO:0000313" key="3">
    <source>
        <dbReference type="Proteomes" id="UP000298030"/>
    </source>
</evidence>
<feature type="region of interest" description="Disordered" evidence="1">
    <location>
        <begin position="83"/>
        <end position="137"/>
    </location>
</feature>
<protein>
    <submittedName>
        <fullName evidence="2">Uncharacterized protein</fullName>
    </submittedName>
</protein>
<evidence type="ECO:0000313" key="2">
    <source>
        <dbReference type="EMBL" id="TEB10319.1"/>
    </source>
</evidence>
<keyword evidence="3" id="KW-1185">Reference proteome</keyword>
<dbReference type="EMBL" id="QPFP01000473">
    <property type="protein sequence ID" value="TEB10319.1"/>
    <property type="molecule type" value="Genomic_DNA"/>
</dbReference>
<feature type="region of interest" description="Disordered" evidence="1">
    <location>
        <begin position="1"/>
        <end position="70"/>
    </location>
</feature>
<feature type="compositionally biased region" description="Polar residues" evidence="1">
    <location>
        <begin position="37"/>
        <end position="48"/>
    </location>
</feature>
<dbReference type="Proteomes" id="UP000298030">
    <property type="component" value="Unassembled WGS sequence"/>
</dbReference>
<reference evidence="2 3" key="1">
    <citation type="journal article" date="2019" name="Nat. Ecol. Evol.">
        <title>Megaphylogeny resolves global patterns of mushroom evolution.</title>
        <authorList>
            <person name="Varga T."/>
            <person name="Krizsan K."/>
            <person name="Foldi C."/>
            <person name="Dima B."/>
            <person name="Sanchez-Garcia M."/>
            <person name="Sanchez-Ramirez S."/>
            <person name="Szollosi G.J."/>
            <person name="Szarkandi J.G."/>
            <person name="Papp V."/>
            <person name="Albert L."/>
            <person name="Andreopoulos W."/>
            <person name="Angelini C."/>
            <person name="Antonin V."/>
            <person name="Barry K.W."/>
            <person name="Bougher N.L."/>
            <person name="Buchanan P."/>
            <person name="Buyck B."/>
            <person name="Bense V."/>
            <person name="Catcheside P."/>
            <person name="Chovatia M."/>
            <person name="Cooper J."/>
            <person name="Damon W."/>
            <person name="Desjardin D."/>
            <person name="Finy P."/>
            <person name="Geml J."/>
            <person name="Haridas S."/>
            <person name="Hughes K."/>
            <person name="Justo A."/>
            <person name="Karasinski D."/>
            <person name="Kautmanova I."/>
            <person name="Kiss B."/>
            <person name="Kocsube S."/>
            <person name="Kotiranta H."/>
            <person name="LaButti K.M."/>
            <person name="Lechner B.E."/>
            <person name="Liimatainen K."/>
            <person name="Lipzen A."/>
            <person name="Lukacs Z."/>
            <person name="Mihaltcheva S."/>
            <person name="Morgado L.N."/>
            <person name="Niskanen T."/>
            <person name="Noordeloos M.E."/>
            <person name="Ohm R.A."/>
            <person name="Ortiz-Santana B."/>
            <person name="Ovrebo C."/>
            <person name="Racz N."/>
            <person name="Riley R."/>
            <person name="Savchenko A."/>
            <person name="Shiryaev A."/>
            <person name="Soop K."/>
            <person name="Spirin V."/>
            <person name="Szebenyi C."/>
            <person name="Tomsovsky M."/>
            <person name="Tulloss R.E."/>
            <person name="Uehling J."/>
            <person name="Grigoriev I.V."/>
            <person name="Vagvolgyi C."/>
            <person name="Papp T."/>
            <person name="Martin F.M."/>
            <person name="Miettinen O."/>
            <person name="Hibbett D.S."/>
            <person name="Nagy L.G."/>
        </authorList>
    </citation>
    <scope>NUCLEOTIDE SEQUENCE [LARGE SCALE GENOMIC DNA]</scope>
    <source>
        <strain evidence="2 3">FP101781</strain>
    </source>
</reference>
<feature type="compositionally biased region" description="Basic and acidic residues" evidence="1">
    <location>
        <begin position="128"/>
        <end position="137"/>
    </location>
</feature>
<dbReference type="AlphaFoldDB" id="A0A4Y7RNJ9"/>